<dbReference type="RefSeq" id="WP_331847902.1">
    <property type="nucleotide sequence ID" value="NZ_JAZHPZ010000009.1"/>
</dbReference>
<dbReference type="EMBL" id="JAZHPZ010000009">
    <property type="protein sequence ID" value="MEF2967688.1"/>
    <property type="molecule type" value="Genomic_DNA"/>
</dbReference>
<sequence length="89" mass="9712">MAGLQIDHSCKNTVFADWQGADKEIPAIVQEFSGHFRLNKGSEGKTCIFAGISSREGEMCSKACTFAGFLHHIIVANKTGLSHRSNTDR</sequence>
<name>A0ABU7VVA7_9BACL</name>
<evidence type="ECO:0000313" key="1">
    <source>
        <dbReference type="EMBL" id="MEF2967688.1"/>
    </source>
</evidence>
<organism evidence="1 2">
    <name type="scientific">Paenibacillus haidiansis</name>
    <dbReference type="NCBI Taxonomy" id="1574488"/>
    <lineage>
        <taxon>Bacteria</taxon>
        <taxon>Bacillati</taxon>
        <taxon>Bacillota</taxon>
        <taxon>Bacilli</taxon>
        <taxon>Bacillales</taxon>
        <taxon>Paenibacillaceae</taxon>
        <taxon>Paenibacillus</taxon>
    </lineage>
</organism>
<evidence type="ECO:0000313" key="2">
    <source>
        <dbReference type="Proteomes" id="UP001306950"/>
    </source>
</evidence>
<keyword evidence="2" id="KW-1185">Reference proteome</keyword>
<gene>
    <name evidence="1" type="ORF">V3851_17805</name>
</gene>
<comment type="caution">
    <text evidence="1">The sequence shown here is derived from an EMBL/GenBank/DDBJ whole genome shotgun (WGS) entry which is preliminary data.</text>
</comment>
<dbReference type="Proteomes" id="UP001306950">
    <property type="component" value="Unassembled WGS sequence"/>
</dbReference>
<reference evidence="1 2" key="1">
    <citation type="submission" date="2024-02" db="EMBL/GenBank/DDBJ databases">
        <title>A nitrogen-fixing paenibacillus bacterium.</title>
        <authorList>
            <person name="Zhang W.L."/>
            <person name="Chen S.F."/>
        </authorList>
    </citation>
    <scope>NUCLEOTIDE SEQUENCE [LARGE SCALE GENOMIC DNA]</scope>
    <source>
        <strain evidence="1 2">M1</strain>
    </source>
</reference>
<proteinExistence type="predicted"/>
<protein>
    <submittedName>
        <fullName evidence="1">Uncharacterized protein</fullName>
    </submittedName>
</protein>
<accession>A0ABU7VVA7</accession>